<dbReference type="Proteomes" id="UP000547973">
    <property type="component" value="Unassembled WGS sequence"/>
</dbReference>
<dbReference type="RefSeq" id="WP_062075210.1">
    <property type="nucleotide sequence ID" value="NZ_BBRC01000006.1"/>
</dbReference>
<keyword evidence="1 7" id="KW-0808">Transferase</keyword>
<dbReference type="Pfam" id="PF02733">
    <property type="entry name" value="Dak1"/>
    <property type="match status" value="1"/>
</dbReference>
<dbReference type="PROSITE" id="PS51481">
    <property type="entry name" value="DHAK"/>
    <property type="match status" value="1"/>
</dbReference>
<evidence type="ECO:0000256" key="2">
    <source>
        <dbReference type="ARBA" id="ARBA00022741"/>
    </source>
</evidence>
<dbReference type="GO" id="GO:0005829">
    <property type="term" value="C:cytosol"/>
    <property type="evidence" value="ECO:0007669"/>
    <property type="project" value="TreeGrafter"/>
</dbReference>
<dbReference type="Pfam" id="PF02734">
    <property type="entry name" value="Dak2"/>
    <property type="match status" value="1"/>
</dbReference>
<evidence type="ECO:0000313" key="8">
    <source>
        <dbReference type="Proteomes" id="UP000547973"/>
    </source>
</evidence>
<dbReference type="Gene3D" id="3.40.50.10440">
    <property type="entry name" value="Dihydroxyacetone kinase, domain 1"/>
    <property type="match status" value="1"/>
</dbReference>
<dbReference type="PANTHER" id="PTHR28629:SF4">
    <property type="entry name" value="TRIOKINASE_FMN CYCLASE"/>
    <property type="match status" value="1"/>
</dbReference>
<dbReference type="AlphaFoldDB" id="A0A7Y9ZCD7"/>
<feature type="domain" description="DhaL" evidence="5">
    <location>
        <begin position="363"/>
        <end position="574"/>
    </location>
</feature>
<evidence type="ECO:0000256" key="4">
    <source>
        <dbReference type="ARBA" id="ARBA00022840"/>
    </source>
</evidence>
<sequence length="578" mass="58763">MTRLINDHAEFAAQALAGFAASQVDRVTAVHGGIVRSTTCPDGQVAVIMGGGSGHFPAFAGWVGPGFGNGAACGNVFASPSESQIVSVARACDNAGGLIFVPINYSGDILSFGAAAETLRREGIDVRIVPVTDDIASAPASAWSTRRGIAGCFVVLKIVGAAAEQGRSLDEVEGVARAANEATRSFGVAFSGCTLPGAAAPLFVVPPGRMALGLGIHGEPGIAETDMGTADDVARLLVEGLFDERPPEPGRRVAVFVNGLGATKYDELFLVFARVRELIETSGMRVVAPVVGEQVTSFDMAGLSVSLTYLDADLEELWLAPTDTSSFALGAVARGARREFAEPADGDEPPIPEASPVSQSAALYLAHAFVSVHGAIAENEEHLGMIDAVAGDGDHGMGMMRGVTAAKLAAEQAAAHGAGVGTLLARAGAAWSEQGGGTSGALWGVGLSAAGASIGDTQALPDDAGAPDQRLRPVVEATRAFSDAILATGGAELGDKTMVDAIVPFVDMLERAIEAGSTLADAWAKAATASTEAADRTADVVSRRGRSRIHGARSLGVPDAGAVSFALIVSAVLGQEAR</sequence>
<organism evidence="7 8">
    <name type="scientific">Demequina lutea</name>
    <dbReference type="NCBI Taxonomy" id="431489"/>
    <lineage>
        <taxon>Bacteria</taxon>
        <taxon>Bacillati</taxon>
        <taxon>Actinomycetota</taxon>
        <taxon>Actinomycetes</taxon>
        <taxon>Micrococcales</taxon>
        <taxon>Demequinaceae</taxon>
        <taxon>Demequina</taxon>
    </lineage>
</organism>
<keyword evidence="3 7" id="KW-0418">Kinase</keyword>
<feature type="domain" description="DhaK" evidence="6">
    <location>
        <begin position="7"/>
        <end position="327"/>
    </location>
</feature>
<dbReference type="OrthoDB" id="9806345at2"/>
<dbReference type="SUPFAM" id="SSF82549">
    <property type="entry name" value="DAK1/DegV-like"/>
    <property type="match status" value="1"/>
</dbReference>
<dbReference type="PROSITE" id="PS51480">
    <property type="entry name" value="DHAL"/>
    <property type="match status" value="1"/>
</dbReference>
<dbReference type="InterPro" id="IPR004006">
    <property type="entry name" value="DhaK_dom"/>
</dbReference>
<gene>
    <name evidence="7" type="ORF">BKA03_002893</name>
</gene>
<dbReference type="PANTHER" id="PTHR28629">
    <property type="entry name" value="TRIOKINASE/FMN CYCLASE"/>
    <property type="match status" value="1"/>
</dbReference>
<dbReference type="EC" id="2.7.1.29" evidence="7"/>
<name>A0A7Y9ZCD7_9MICO</name>
<evidence type="ECO:0000256" key="3">
    <source>
        <dbReference type="ARBA" id="ARBA00022777"/>
    </source>
</evidence>
<evidence type="ECO:0000256" key="1">
    <source>
        <dbReference type="ARBA" id="ARBA00022679"/>
    </source>
</evidence>
<evidence type="ECO:0000313" key="7">
    <source>
        <dbReference type="EMBL" id="NYI42774.1"/>
    </source>
</evidence>
<keyword evidence="2" id="KW-0547">Nucleotide-binding</keyword>
<dbReference type="SMART" id="SM01120">
    <property type="entry name" value="Dak2"/>
    <property type="match status" value="1"/>
</dbReference>
<keyword evidence="4" id="KW-0067">ATP-binding</keyword>
<dbReference type="EMBL" id="JACBZO010000001">
    <property type="protein sequence ID" value="NYI42774.1"/>
    <property type="molecule type" value="Genomic_DNA"/>
</dbReference>
<comment type="caution">
    <text evidence="7">The sequence shown here is derived from an EMBL/GenBank/DDBJ whole genome shotgun (WGS) entry which is preliminary data.</text>
</comment>
<accession>A0A7Y9ZCD7</accession>
<dbReference type="InterPro" id="IPR036117">
    <property type="entry name" value="DhaL_dom_sf"/>
</dbReference>
<protein>
    <submittedName>
        <fullName evidence="7">Dihydroxyacetone kinase</fullName>
        <ecNumber evidence="7">2.7.1.29</ecNumber>
    </submittedName>
</protein>
<dbReference type="GO" id="GO:0019563">
    <property type="term" value="P:glycerol catabolic process"/>
    <property type="evidence" value="ECO:0007669"/>
    <property type="project" value="TreeGrafter"/>
</dbReference>
<dbReference type="FunFam" id="3.40.50.10440:FF:000001">
    <property type="entry name" value="Dihydroxyacetone kinase, DhaK subunit"/>
    <property type="match status" value="1"/>
</dbReference>
<dbReference type="GO" id="GO:0004371">
    <property type="term" value="F:glycerone kinase activity"/>
    <property type="evidence" value="ECO:0007669"/>
    <property type="project" value="UniProtKB-EC"/>
</dbReference>
<dbReference type="GO" id="GO:0005524">
    <property type="term" value="F:ATP binding"/>
    <property type="evidence" value="ECO:0007669"/>
    <property type="project" value="UniProtKB-KW"/>
</dbReference>
<evidence type="ECO:0000259" key="6">
    <source>
        <dbReference type="PROSITE" id="PS51481"/>
    </source>
</evidence>
<dbReference type="Gene3D" id="3.30.1180.20">
    <property type="entry name" value="Dihydroxyacetone kinase, domain 2"/>
    <property type="match status" value="1"/>
</dbReference>
<keyword evidence="8" id="KW-1185">Reference proteome</keyword>
<dbReference type="FunFam" id="1.25.40.340:FF:000002">
    <property type="entry name" value="Dihydroxyacetone kinase, L subunit"/>
    <property type="match status" value="1"/>
</dbReference>
<dbReference type="Gene3D" id="1.25.40.340">
    <property type="match status" value="1"/>
</dbReference>
<dbReference type="NCBIfam" id="NF011049">
    <property type="entry name" value="PRK14479.1"/>
    <property type="match status" value="1"/>
</dbReference>
<proteinExistence type="predicted"/>
<evidence type="ECO:0000259" key="5">
    <source>
        <dbReference type="PROSITE" id="PS51480"/>
    </source>
</evidence>
<reference evidence="7 8" key="1">
    <citation type="submission" date="2020-07" db="EMBL/GenBank/DDBJ databases">
        <title>Sequencing the genomes of 1000 actinobacteria strains.</title>
        <authorList>
            <person name="Klenk H.-P."/>
        </authorList>
    </citation>
    <scope>NUCLEOTIDE SEQUENCE [LARGE SCALE GENOMIC DNA]</scope>
    <source>
        <strain evidence="7 8">DSM 19970</strain>
    </source>
</reference>
<dbReference type="SUPFAM" id="SSF101473">
    <property type="entry name" value="DhaL-like"/>
    <property type="match status" value="1"/>
</dbReference>
<dbReference type="InterPro" id="IPR004007">
    <property type="entry name" value="DhaL_dom"/>
</dbReference>
<dbReference type="InterPro" id="IPR050861">
    <property type="entry name" value="Dihydroxyacetone_Kinase"/>
</dbReference>